<keyword evidence="11" id="KW-1185">Reference proteome</keyword>
<protein>
    <recommendedName>
        <fullName evidence="9">Sec-independent protein translocase protein TatA</fullName>
    </recommendedName>
</protein>
<evidence type="ECO:0000256" key="2">
    <source>
        <dbReference type="ARBA" id="ARBA00022448"/>
    </source>
</evidence>
<evidence type="ECO:0000313" key="11">
    <source>
        <dbReference type="Proteomes" id="UP000196005"/>
    </source>
</evidence>
<comment type="function">
    <text evidence="9">Part of the twin-arginine translocation (Tat) system that transports large folded proteins containing a characteristic twin-arginine motif in their signal peptide across membranes. TatA could form the protein-conducting channel of the Tat system.</text>
</comment>
<reference evidence="11" key="1">
    <citation type="submission" date="2017-05" db="EMBL/GenBank/DDBJ databases">
        <title>Dechlorination kinetics govern the competition between two new strains of the genus Sulfurospirillum.</title>
        <authorList>
            <person name="Buttet G.F."/>
            <person name="Murray A.M."/>
            <person name="Goris T."/>
            <person name="Burion M."/>
            <person name="Lin B."/>
            <person name="Rolle M."/>
            <person name="Maillard J."/>
        </authorList>
    </citation>
    <scope>NUCLEOTIDE SEQUENCE [LARGE SCALE GENOMIC DNA]</scope>
    <source>
        <strain evidence="11">SL2-1</strain>
    </source>
</reference>
<keyword evidence="6 9" id="KW-1133">Transmembrane helix</keyword>
<dbReference type="Pfam" id="PF02416">
    <property type="entry name" value="TatA_B_E"/>
    <property type="match status" value="1"/>
</dbReference>
<proteinExistence type="inferred from homology"/>
<keyword evidence="8 9" id="KW-0472">Membrane</keyword>
<evidence type="ECO:0000313" key="10">
    <source>
        <dbReference type="EMBL" id="ARU47700.1"/>
    </source>
</evidence>
<keyword evidence="2 9" id="KW-0813">Transport</keyword>
<evidence type="ECO:0000256" key="5">
    <source>
        <dbReference type="ARBA" id="ARBA00022927"/>
    </source>
</evidence>
<dbReference type="HAMAP" id="MF_00236">
    <property type="entry name" value="TatA_E"/>
    <property type="match status" value="1"/>
</dbReference>
<dbReference type="RefSeq" id="WP_087437765.1">
    <property type="nucleotide sequence ID" value="NZ_CP021416.1"/>
</dbReference>
<gene>
    <name evidence="9" type="primary">tatA</name>
    <name evidence="10" type="ORF">Sdiek1_0524</name>
</gene>
<organism evidence="10 11">
    <name type="scientific">Sulfurospirillum diekertiae</name>
    <dbReference type="NCBI Taxonomy" id="1854492"/>
    <lineage>
        <taxon>Bacteria</taxon>
        <taxon>Pseudomonadati</taxon>
        <taxon>Campylobacterota</taxon>
        <taxon>Epsilonproteobacteria</taxon>
        <taxon>Campylobacterales</taxon>
        <taxon>Sulfurospirillaceae</taxon>
        <taxon>Sulfurospirillum</taxon>
    </lineage>
</organism>
<dbReference type="AlphaFoldDB" id="A0A1Y0HIA5"/>
<dbReference type="GO" id="GO:0043953">
    <property type="term" value="P:protein transport by the Tat complex"/>
    <property type="evidence" value="ECO:0007669"/>
    <property type="project" value="UniProtKB-UniRule"/>
</dbReference>
<dbReference type="PANTHER" id="PTHR42982">
    <property type="entry name" value="SEC-INDEPENDENT PROTEIN TRANSLOCASE PROTEIN TATA"/>
    <property type="match status" value="1"/>
</dbReference>
<keyword evidence="4 9" id="KW-0812">Transmembrane</keyword>
<dbReference type="GO" id="GO:0008320">
    <property type="term" value="F:protein transmembrane transporter activity"/>
    <property type="evidence" value="ECO:0007669"/>
    <property type="project" value="UniProtKB-UniRule"/>
</dbReference>
<keyword evidence="5 9" id="KW-0653">Protein transport</keyword>
<keyword evidence="7 9" id="KW-0811">Translocation</keyword>
<evidence type="ECO:0000256" key="6">
    <source>
        <dbReference type="ARBA" id="ARBA00022989"/>
    </source>
</evidence>
<dbReference type="NCBIfam" id="TIGR01411">
    <property type="entry name" value="tatAE"/>
    <property type="match status" value="1"/>
</dbReference>
<evidence type="ECO:0000256" key="9">
    <source>
        <dbReference type="HAMAP-Rule" id="MF_00236"/>
    </source>
</evidence>
<dbReference type="PANTHER" id="PTHR42982:SF1">
    <property type="entry name" value="SEC-INDEPENDENT PROTEIN TRANSLOCASE PROTEIN TATA"/>
    <property type="match status" value="1"/>
</dbReference>
<comment type="subunit">
    <text evidence="9">Forms a complex with TatC.</text>
</comment>
<sequence>MGSFSISHWLVILAVVVLLFGAKKIPELAKGVGQGIKDFKKAIKEDEEAKTTVDKVEVKPEAGATPTATTTAAPADEKKVCIRLSIEKIGYSCY</sequence>
<comment type="similarity">
    <text evidence="9">Belongs to the TatA/E family.</text>
</comment>
<dbReference type="Proteomes" id="UP000196005">
    <property type="component" value="Chromosome"/>
</dbReference>
<evidence type="ECO:0000256" key="7">
    <source>
        <dbReference type="ARBA" id="ARBA00023010"/>
    </source>
</evidence>
<keyword evidence="3 9" id="KW-1003">Cell membrane</keyword>
<dbReference type="InterPro" id="IPR003369">
    <property type="entry name" value="TatA/B/E"/>
</dbReference>
<evidence type="ECO:0000256" key="3">
    <source>
        <dbReference type="ARBA" id="ARBA00022475"/>
    </source>
</evidence>
<comment type="subcellular location">
    <subcellularLocation>
        <location evidence="1 9">Cell membrane</location>
        <topology evidence="1 9">Single-pass membrane protein</topology>
    </subcellularLocation>
</comment>
<name>A0A1Y0HIA5_9BACT</name>
<dbReference type="EMBL" id="CP021416">
    <property type="protein sequence ID" value="ARU47700.1"/>
    <property type="molecule type" value="Genomic_DNA"/>
</dbReference>
<evidence type="ECO:0000256" key="1">
    <source>
        <dbReference type="ARBA" id="ARBA00004162"/>
    </source>
</evidence>
<accession>A0A1Y0HIA5</accession>
<dbReference type="GO" id="GO:0033281">
    <property type="term" value="C:TAT protein transport complex"/>
    <property type="evidence" value="ECO:0007669"/>
    <property type="project" value="UniProtKB-UniRule"/>
</dbReference>
<feature type="transmembrane region" description="Helical" evidence="9">
    <location>
        <begin position="6"/>
        <end position="22"/>
    </location>
</feature>
<evidence type="ECO:0000256" key="8">
    <source>
        <dbReference type="ARBA" id="ARBA00023136"/>
    </source>
</evidence>
<dbReference type="KEGG" id="suls:Sdiek1_0524"/>
<dbReference type="InterPro" id="IPR006312">
    <property type="entry name" value="TatA/E"/>
</dbReference>
<dbReference type="Gene3D" id="1.20.5.3310">
    <property type="match status" value="1"/>
</dbReference>
<evidence type="ECO:0000256" key="4">
    <source>
        <dbReference type="ARBA" id="ARBA00022692"/>
    </source>
</evidence>